<dbReference type="GO" id="GO:0004665">
    <property type="term" value="F:prephenate dehydrogenase (NADP+) activity"/>
    <property type="evidence" value="ECO:0007669"/>
    <property type="project" value="InterPro"/>
</dbReference>
<dbReference type="SUPFAM" id="SSF51735">
    <property type="entry name" value="NAD(P)-binding Rossmann-fold domains"/>
    <property type="match status" value="1"/>
</dbReference>
<dbReference type="GO" id="GO:0070403">
    <property type="term" value="F:NAD+ binding"/>
    <property type="evidence" value="ECO:0007669"/>
    <property type="project" value="InterPro"/>
</dbReference>
<dbReference type="Pfam" id="PF02153">
    <property type="entry name" value="PDH_N"/>
    <property type="match status" value="1"/>
</dbReference>
<evidence type="ECO:0000313" key="6">
    <source>
        <dbReference type="Proteomes" id="UP000246278"/>
    </source>
</evidence>
<dbReference type="RefSeq" id="WP_110022617.1">
    <property type="nucleotide sequence ID" value="NZ_PDNZ01000002.1"/>
</dbReference>
<keyword evidence="6" id="KW-1185">Reference proteome</keyword>
<dbReference type="Gene3D" id="1.10.3660.10">
    <property type="entry name" value="6-phosphogluconate dehydrogenase C-terminal like domain"/>
    <property type="match status" value="1"/>
</dbReference>
<evidence type="ECO:0000256" key="3">
    <source>
        <dbReference type="SAM" id="Phobius"/>
    </source>
</evidence>
<organism evidence="5 6">
    <name type="scientific">Prosthecochloris marina</name>
    <dbReference type="NCBI Taxonomy" id="2017681"/>
    <lineage>
        <taxon>Bacteria</taxon>
        <taxon>Pseudomonadati</taxon>
        <taxon>Chlorobiota</taxon>
        <taxon>Chlorobiia</taxon>
        <taxon>Chlorobiales</taxon>
        <taxon>Chlorobiaceae</taxon>
        <taxon>Prosthecochloris</taxon>
    </lineage>
</organism>
<name>A0A317T859_9CHLB</name>
<evidence type="ECO:0000259" key="4">
    <source>
        <dbReference type="PROSITE" id="PS51176"/>
    </source>
</evidence>
<dbReference type="InterPro" id="IPR008927">
    <property type="entry name" value="6-PGluconate_DH-like_C_sf"/>
</dbReference>
<keyword evidence="2" id="KW-0175">Coiled coil</keyword>
<feature type="domain" description="Prephenate/arogenate dehydrogenase" evidence="4">
    <location>
        <begin position="7"/>
        <end position="287"/>
    </location>
</feature>
<dbReference type="GO" id="GO:0006571">
    <property type="term" value="P:tyrosine biosynthetic process"/>
    <property type="evidence" value="ECO:0007669"/>
    <property type="project" value="InterPro"/>
</dbReference>
<proteinExistence type="predicted"/>
<dbReference type="SUPFAM" id="SSF48179">
    <property type="entry name" value="6-phosphogluconate dehydrogenase C-terminal domain-like"/>
    <property type="match status" value="1"/>
</dbReference>
<dbReference type="PROSITE" id="PS51176">
    <property type="entry name" value="PDH_ADH"/>
    <property type="match status" value="1"/>
</dbReference>
<dbReference type="Gene3D" id="3.40.50.720">
    <property type="entry name" value="NAD(P)-binding Rossmann-like Domain"/>
    <property type="match status" value="1"/>
</dbReference>
<keyword evidence="3" id="KW-0812">Transmembrane</keyword>
<dbReference type="AlphaFoldDB" id="A0A317T859"/>
<keyword evidence="3" id="KW-1133">Transmembrane helix</keyword>
<comment type="caution">
    <text evidence="5">The sequence shown here is derived from an EMBL/GenBank/DDBJ whole genome shotgun (WGS) entry which is preliminary data.</text>
</comment>
<reference evidence="6" key="1">
    <citation type="submission" date="2017-10" db="EMBL/GenBank/DDBJ databases">
        <authorList>
            <person name="Gaisin V.A."/>
            <person name="Rysina M.S."/>
            <person name="Grouzdev D.S."/>
        </authorList>
    </citation>
    <scope>NUCLEOTIDE SEQUENCE [LARGE SCALE GENOMIC DNA]</scope>
    <source>
        <strain evidence="6">V1</strain>
    </source>
</reference>
<dbReference type="EMBL" id="PDNZ01000002">
    <property type="protein sequence ID" value="PWW82903.1"/>
    <property type="molecule type" value="Genomic_DNA"/>
</dbReference>
<accession>A0A317T859</accession>
<feature type="transmembrane region" description="Helical" evidence="3">
    <location>
        <begin position="6"/>
        <end position="25"/>
    </location>
</feature>
<dbReference type="PANTHER" id="PTHR21363">
    <property type="entry name" value="PREPHENATE DEHYDROGENASE"/>
    <property type="match status" value="1"/>
</dbReference>
<gene>
    <name evidence="5" type="ORF">CR164_03965</name>
</gene>
<evidence type="ECO:0000256" key="1">
    <source>
        <dbReference type="ARBA" id="ARBA00023002"/>
    </source>
</evidence>
<dbReference type="InterPro" id="IPR046825">
    <property type="entry name" value="PDH_C"/>
</dbReference>
<dbReference type="InterPro" id="IPR050812">
    <property type="entry name" value="Preph/Arog_dehydrog"/>
</dbReference>
<sequence>MQTACINTISIIGLGLIGASVLRALKKSPLALKQRILFKGYDPSFDDRDIDHIKELGLDRFETDKKSLYAADLIILAAPVETNISLLDEIKRTVENPTLVSDVSSTKAAIARRAEELGIDFIGMHPIAGKEQQGYHASHDELFTGKTVVLCADEETLSRPDVGNLQELLRSIKCRIVVMAPEEHDKIVATVSHLPQLLSTALINHCEHDIDKSGPGFSTLTRLAGSSWDIWKDIIATNRENIASELDSFSRELEQLADDIRANRTNKVRERFEKANTLYDNLTNNNS</sequence>
<feature type="coiled-coil region" evidence="2">
    <location>
        <begin position="239"/>
        <end position="266"/>
    </location>
</feature>
<dbReference type="GO" id="GO:0008977">
    <property type="term" value="F:prephenate dehydrogenase (NAD+) activity"/>
    <property type="evidence" value="ECO:0007669"/>
    <property type="project" value="InterPro"/>
</dbReference>
<evidence type="ECO:0000313" key="5">
    <source>
        <dbReference type="EMBL" id="PWW82903.1"/>
    </source>
</evidence>
<dbReference type="InterPro" id="IPR036291">
    <property type="entry name" value="NAD(P)-bd_dom_sf"/>
</dbReference>
<dbReference type="PANTHER" id="PTHR21363:SF0">
    <property type="entry name" value="PREPHENATE DEHYDROGENASE [NADP(+)]"/>
    <property type="match status" value="1"/>
</dbReference>
<keyword evidence="3" id="KW-0472">Membrane</keyword>
<dbReference type="OrthoDB" id="9802008at2"/>
<dbReference type="Proteomes" id="UP000246278">
    <property type="component" value="Unassembled WGS sequence"/>
</dbReference>
<evidence type="ECO:0000256" key="2">
    <source>
        <dbReference type="SAM" id="Coils"/>
    </source>
</evidence>
<dbReference type="InterPro" id="IPR003099">
    <property type="entry name" value="Prephen_DH"/>
</dbReference>
<dbReference type="InterPro" id="IPR046826">
    <property type="entry name" value="PDH_N"/>
</dbReference>
<keyword evidence="1" id="KW-0560">Oxidoreductase</keyword>
<dbReference type="Pfam" id="PF20463">
    <property type="entry name" value="PDH_C"/>
    <property type="match status" value="1"/>
</dbReference>
<protein>
    <submittedName>
        <fullName evidence="5">Prephenate dehydrogenase</fullName>
    </submittedName>
</protein>